<dbReference type="EMBL" id="CM037152">
    <property type="protein sequence ID" value="KAH7833213.1"/>
    <property type="molecule type" value="Genomic_DNA"/>
</dbReference>
<evidence type="ECO:0000313" key="2">
    <source>
        <dbReference type="Proteomes" id="UP000828048"/>
    </source>
</evidence>
<comment type="caution">
    <text evidence="1">The sequence shown here is derived from an EMBL/GenBank/DDBJ whole genome shotgun (WGS) entry which is preliminary data.</text>
</comment>
<name>A0ACB7WXL9_9ERIC</name>
<reference evidence="1 2" key="1">
    <citation type="journal article" date="2021" name="Hortic Res">
        <title>High-quality reference genome and annotation aids understanding of berry development for evergreen blueberry (Vaccinium darrowii).</title>
        <authorList>
            <person name="Yu J."/>
            <person name="Hulse-Kemp A.M."/>
            <person name="Babiker E."/>
            <person name="Staton M."/>
        </authorList>
    </citation>
    <scope>NUCLEOTIDE SEQUENCE [LARGE SCALE GENOMIC DNA]</scope>
    <source>
        <strain evidence="2">cv. NJ 8807/NJ 8810</strain>
        <tissue evidence="1">Young leaf</tissue>
    </source>
</reference>
<evidence type="ECO:0000313" key="1">
    <source>
        <dbReference type="EMBL" id="KAH7833213.1"/>
    </source>
</evidence>
<keyword evidence="2" id="KW-1185">Reference proteome</keyword>
<dbReference type="Proteomes" id="UP000828048">
    <property type="component" value="Chromosome 2"/>
</dbReference>
<gene>
    <name evidence="1" type="ORF">Vadar_004163</name>
</gene>
<sequence>MGDRATLKGPSHHVWTVGVQEKNNGTYLQDGWQEFMRYHSLGNNEFLLFRHDGNSHFTVRIFDQSGLKRKSEIVTCKDQEASKMEAESSTRRRKRGRPRKNNVLHQSKSCKDGEGRVKKFKKKEHTTTKIQKEAMEPTNVIADPLLKVNEGEKENRGRKKGKGKAQEKHHAENIKYAKRKIKEEEMEPIPTDGERGRVLEKEDSFTSNFPCYRCRLKQSDVQTMFLLPIERTFSEVHFPQVRTHTVLRNSKGKGWVVTVIPVAGRHSFSGGWRSFVIDNGLKKGDVCIFELVKKSEMQVFVFRAGKRLRLLSEE</sequence>
<accession>A0ACB7WXL9</accession>
<organism evidence="1 2">
    <name type="scientific">Vaccinium darrowii</name>
    <dbReference type="NCBI Taxonomy" id="229202"/>
    <lineage>
        <taxon>Eukaryota</taxon>
        <taxon>Viridiplantae</taxon>
        <taxon>Streptophyta</taxon>
        <taxon>Embryophyta</taxon>
        <taxon>Tracheophyta</taxon>
        <taxon>Spermatophyta</taxon>
        <taxon>Magnoliopsida</taxon>
        <taxon>eudicotyledons</taxon>
        <taxon>Gunneridae</taxon>
        <taxon>Pentapetalae</taxon>
        <taxon>asterids</taxon>
        <taxon>Ericales</taxon>
        <taxon>Ericaceae</taxon>
        <taxon>Vaccinioideae</taxon>
        <taxon>Vaccinieae</taxon>
        <taxon>Vaccinium</taxon>
    </lineage>
</organism>
<protein>
    <submittedName>
        <fullName evidence="1">Uncharacterized protein</fullName>
    </submittedName>
</protein>
<proteinExistence type="predicted"/>